<proteinExistence type="predicted"/>
<gene>
    <name evidence="1" type="ORF">SAMN05443431_104105</name>
</gene>
<sequence length="113" mass="13035">MEKHYKLHRLKELADNDQEFLFALASTFIEEVPADAEILKVAVENENYLLTYQTAHKMKPTVDMFELGILDDLIVVQDWGKLEQKDKNITAQLNSVLAAIDRATKEIIQDFKL</sequence>
<dbReference type="SUPFAM" id="SSF47226">
    <property type="entry name" value="Histidine-containing phosphotransfer domain, HPT domain"/>
    <property type="match status" value="1"/>
</dbReference>
<dbReference type="InterPro" id="IPR036641">
    <property type="entry name" value="HPT_dom_sf"/>
</dbReference>
<protein>
    <recommendedName>
        <fullName evidence="3">Hpt domain-containing protein</fullName>
    </recommendedName>
</protein>
<keyword evidence="2" id="KW-1185">Reference proteome</keyword>
<dbReference type="EMBL" id="FORM01000004">
    <property type="protein sequence ID" value="SFJ07132.1"/>
    <property type="molecule type" value="Genomic_DNA"/>
</dbReference>
<dbReference type="RefSeq" id="WP_090839168.1">
    <property type="nucleotide sequence ID" value="NZ_CANLBQ010000004.1"/>
</dbReference>
<evidence type="ECO:0000313" key="2">
    <source>
        <dbReference type="Proteomes" id="UP000199559"/>
    </source>
</evidence>
<organism evidence="1 2">
    <name type="scientific">Olleya namhaensis</name>
    <dbReference type="NCBI Taxonomy" id="1144750"/>
    <lineage>
        <taxon>Bacteria</taxon>
        <taxon>Pseudomonadati</taxon>
        <taxon>Bacteroidota</taxon>
        <taxon>Flavobacteriia</taxon>
        <taxon>Flavobacteriales</taxon>
        <taxon>Flavobacteriaceae</taxon>
    </lineage>
</organism>
<dbReference type="GO" id="GO:0000160">
    <property type="term" value="P:phosphorelay signal transduction system"/>
    <property type="evidence" value="ECO:0007669"/>
    <property type="project" value="InterPro"/>
</dbReference>
<accession>A0A1I3ND86</accession>
<dbReference type="AlphaFoldDB" id="A0A1I3ND86"/>
<evidence type="ECO:0008006" key="3">
    <source>
        <dbReference type="Google" id="ProtNLM"/>
    </source>
</evidence>
<name>A0A1I3ND86_9FLAO</name>
<evidence type="ECO:0000313" key="1">
    <source>
        <dbReference type="EMBL" id="SFJ07132.1"/>
    </source>
</evidence>
<reference evidence="2" key="1">
    <citation type="submission" date="2016-10" db="EMBL/GenBank/DDBJ databases">
        <authorList>
            <person name="Varghese N."/>
            <person name="Submissions S."/>
        </authorList>
    </citation>
    <scope>NUCLEOTIDE SEQUENCE [LARGE SCALE GENOMIC DNA]</scope>
    <source>
        <strain evidence="2">DSM 28881</strain>
    </source>
</reference>
<dbReference type="Proteomes" id="UP000199559">
    <property type="component" value="Unassembled WGS sequence"/>
</dbReference>
<dbReference type="STRING" id="1144750.SAMN05443431_104105"/>
<dbReference type="Gene3D" id="1.20.120.160">
    <property type="entry name" value="HPT domain"/>
    <property type="match status" value="1"/>
</dbReference>